<dbReference type="PANTHER" id="PTHR32347:SF29">
    <property type="entry name" value="UPF0194 MEMBRANE PROTEIN YBHG"/>
    <property type="match status" value="1"/>
</dbReference>
<keyword evidence="4" id="KW-0472">Membrane</keyword>
<comment type="subcellular location">
    <subcellularLocation>
        <location evidence="1">Cell envelope</location>
    </subcellularLocation>
</comment>
<accession>A0ABY5D773</accession>
<dbReference type="InterPro" id="IPR036366">
    <property type="entry name" value="PGBDSf"/>
</dbReference>
<reference evidence="6" key="1">
    <citation type="submission" date="2022-06" db="EMBL/GenBank/DDBJ databases">
        <authorList>
            <person name="Ping M."/>
        </authorList>
    </citation>
    <scope>NUCLEOTIDE SEQUENCE</scope>
    <source>
        <strain evidence="6">JCM11759T</strain>
    </source>
</reference>
<protein>
    <submittedName>
        <fullName evidence="6">Peptidoglycan-binding protein</fullName>
    </submittedName>
</protein>
<evidence type="ECO:0000313" key="6">
    <source>
        <dbReference type="EMBL" id="USY19073.1"/>
    </source>
</evidence>
<gene>
    <name evidence="6" type="ORF">NE857_27990</name>
</gene>
<evidence type="ECO:0000256" key="4">
    <source>
        <dbReference type="SAM" id="Phobius"/>
    </source>
</evidence>
<evidence type="ECO:0000256" key="3">
    <source>
        <dbReference type="SAM" id="MobiDB-lite"/>
    </source>
</evidence>
<proteinExistence type="predicted"/>
<dbReference type="Gene3D" id="1.10.101.10">
    <property type="entry name" value="PGBD-like superfamily/PGBD"/>
    <property type="match status" value="1"/>
</dbReference>
<dbReference type="EMBL" id="CP099837">
    <property type="protein sequence ID" value="USY19073.1"/>
    <property type="molecule type" value="Genomic_DNA"/>
</dbReference>
<dbReference type="Gene3D" id="2.40.420.20">
    <property type="match status" value="1"/>
</dbReference>
<dbReference type="InterPro" id="IPR036365">
    <property type="entry name" value="PGBD-like_sf"/>
</dbReference>
<name>A0ABY5D773_9ACTN</name>
<dbReference type="Pfam" id="PF01471">
    <property type="entry name" value="PG_binding_1"/>
    <property type="match status" value="1"/>
</dbReference>
<keyword evidence="4" id="KW-1133">Transmembrane helix</keyword>
<dbReference type="Proteomes" id="UP001055940">
    <property type="component" value="Chromosome"/>
</dbReference>
<evidence type="ECO:0000256" key="2">
    <source>
        <dbReference type="ARBA" id="ARBA00023054"/>
    </source>
</evidence>
<dbReference type="InterPro" id="IPR002477">
    <property type="entry name" value="Peptidoglycan-bd-like"/>
</dbReference>
<sequence>MTEPSGEAEEENARSPEPQAPRRRRRRIAWGAGVTVVVLGLSGTVAYATATSDTDEGLAATPDTAEVVRTTLVSTEQVDGALDYEPVGTVPSASAEGTVTWLPSSGDVVRRGETLYRADNRPRPLLYGKTPFFRELSAGSRGPDVAVLEANLVELGYTGFTEDNHYTWATAQAVRRWQKDLGVQQTGRVAPQDAFVSTGAVRVGEITADLGSPTGGDIMELTRTTRTVSVDLEVRRRHLVDEDAEVEVELPDGRTLEAEVSELGSVVEVPDGGDSLDDATVRLVITVIDEEELGDYEIAPVRVLLETGRAEDVLAVPVESLVALREGGHGVQRVTEAGATEYVAVETGVFADDLVEVSGGSLAEGEKVGVPG</sequence>
<keyword evidence="2" id="KW-0175">Coiled coil</keyword>
<feature type="region of interest" description="Disordered" evidence="3">
    <location>
        <begin position="1"/>
        <end position="26"/>
    </location>
</feature>
<feature type="domain" description="Peptidoglycan binding-like" evidence="5">
    <location>
        <begin position="141"/>
        <end position="189"/>
    </location>
</feature>
<dbReference type="SUPFAM" id="SSF47090">
    <property type="entry name" value="PGBD-like"/>
    <property type="match status" value="1"/>
</dbReference>
<organism evidence="6 7">
    <name type="scientific">Nocardiopsis exhalans</name>
    <dbReference type="NCBI Taxonomy" id="163604"/>
    <lineage>
        <taxon>Bacteria</taxon>
        <taxon>Bacillati</taxon>
        <taxon>Actinomycetota</taxon>
        <taxon>Actinomycetes</taxon>
        <taxon>Streptosporangiales</taxon>
        <taxon>Nocardiopsidaceae</taxon>
        <taxon>Nocardiopsis</taxon>
    </lineage>
</organism>
<dbReference type="RefSeq" id="WP_254418355.1">
    <property type="nucleotide sequence ID" value="NZ_BAAAJB010000055.1"/>
</dbReference>
<dbReference type="InterPro" id="IPR050465">
    <property type="entry name" value="UPF0194_transport"/>
</dbReference>
<keyword evidence="7" id="KW-1185">Reference proteome</keyword>
<keyword evidence="4" id="KW-0812">Transmembrane</keyword>
<feature type="compositionally biased region" description="Acidic residues" evidence="3">
    <location>
        <begin position="1"/>
        <end position="10"/>
    </location>
</feature>
<feature type="transmembrane region" description="Helical" evidence="4">
    <location>
        <begin position="28"/>
        <end position="48"/>
    </location>
</feature>
<dbReference type="PANTHER" id="PTHR32347">
    <property type="entry name" value="EFFLUX SYSTEM COMPONENT YKNX-RELATED"/>
    <property type="match status" value="1"/>
</dbReference>
<evidence type="ECO:0000313" key="7">
    <source>
        <dbReference type="Proteomes" id="UP001055940"/>
    </source>
</evidence>
<evidence type="ECO:0000256" key="1">
    <source>
        <dbReference type="ARBA" id="ARBA00004196"/>
    </source>
</evidence>
<evidence type="ECO:0000259" key="5">
    <source>
        <dbReference type="Pfam" id="PF01471"/>
    </source>
</evidence>